<organism evidence="1 2">
    <name type="scientific">Laccaria amethystina LaAM-08-1</name>
    <dbReference type="NCBI Taxonomy" id="1095629"/>
    <lineage>
        <taxon>Eukaryota</taxon>
        <taxon>Fungi</taxon>
        <taxon>Dikarya</taxon>
        <taxon>Basidiomycota</taxon>
        <taxon>Agaricomycotina</taxon>
        <taxon>Agaricomycetes</taxon>
        <taxon>Agaricomycetidae</taxon>
        <taxon>Agaricales</taxon>
        <taxon>Agaricineae</taxon>
        <taxon>Hydnangiaceae</taxon>
        <taxon>Laccaria</taxon>
    </lineage>
</organism>
<protein>
    <submittedName>
        <fullName evidence="1">Uncharacterized protein</fullName>
    </submittedName>
</protein>
<keyword evidence="2" id="KW-1185">Reference proteome</keyword>
<name>A0A0C9Y3Z2_9AGAR</name>
<sequence length="90" mass="9881">MVTQNRSGVWKKCLKIWEPGQVKRENEIVLSGHEMWLSKQSISFSGESVYLKVSPLDGGLLADINAVSLLDVENEGVTNFSNTVICGADI</sequence>
<gene>
    <name evidence="1" type="ORF">K443DRAFT_399193</name>
</gene>
<accession>A0A0C9Y3Z2</accession>
<dbReference type="AlphaFoldDB" id="A0A0C9Y3Z2"/>
<dbReference type="HOGENOM" id="CLU_2441205_0_0_1"/>
<evidence type="ECO:0000313" key="2">
    <source>
        <dbReference type="Proteomes" id="UP000054477"/>
    </source>
</evidence>
<dbReference type="EMBL" id="KN838566">
    <property type="protein sequence ID" value="KIK04802.1"/>
    <property type="molecule type" value="Genomic_DNA"/>
</dbReference>
<dbReference type="Proteomes" id="UP000054477">
    <property type="component" value="Unassembled WGS sequence"/>
</dbReference>
<reference evidence="2" key="2">
    <citation type="submission" date="2015-01" db="EMBL/GenBank/DDBJ databases">
        <title>Evolutionary Origins and Diversification of the Mycorrhizal Mutualists.</title>
        <authorList>
            <consortium name="DOE Joint Genome Institute"/>
            <consortium name="Mycorrhizal Genomics Consortium"/>
            <person name="Kohler A."/>
            <person name="Kuo A."/>
            <person name="Nagy L.G."/>
            <person name="Floudas D."/>
            <person name="Copeland A."/>
            <person name="Barry K.W."/>
            <person name="Cichocki N."/>
            <person name="Veneault-Fourrey C."/>
            <person name="LaButti K."/>
            <person name="Lindquist E.A."/>
            <person name="Lipzen A."/>
            <person name="Lundell T."/>
            <person name="Morin E."/>
            <person name="Murat C."/>
            <person name="Riley R."/>
            <person name="Ohm R."/>
            <person name="Sun H."/>
            <person name="Tunlid A."/>
            <person name="Henrissat B."/>
            <person name="Grigoriev I.V."/>
            <person name="Hibbett D.S."/>
            <person name="Martin F."/>
        </authorList>
    </citation>
    <scope>NUCLEOTIDE SEQUENCE [LARGE SCALE GENOMIC DNA]</scope>
    <source>
        <strain evidence="2">LaAM-08-1</strain>
    </source>
</reference>
<proteinExistence type="predicted"/>
<reference evidence="1 2" key="1">
    <citation type="submission" date="2014-04" db="EMBL/GenBank/DDBJ databases">
        <authorList>
            <consortium name="DOE Joint Genome Institute"/>
            <person name="Kuo A."/>
            <person name="Kohler A."/>
            <person name="Nagy L.G."/>
            <person name="Floudas D."/>
            <person name="Copeland A."/>
            <person name="Barry K.W."/>
            <person name="Cichocki N."/>
            <person name="Veneault-Fourrey C."/>
            <person name="LaButti K."/>
            <person name="Lindquist E.A."/>
            <person name="Lipzen A."/>
            <person name="Lundell T."/>
            <person name="Morin E."/>
            <person name="Murat C."/>
            <person name="Sun H."/>
            <person name="Tunlid A."/>
            <person name="Henrissat B."/>
            <person name="Grigoriev I.V."/>
            <person name="Hibbett D.S."/>
            <person name="Martin F."/>
            <person name="Nordberg H.P."/>
            <person name="Cantor M.N."/>
            <person name="Hua S.X."/>
        </authorList>
    </citation>
    <scope>NUCLEOTIDE SEQUENCE [LARGE SCALE GENOMIC DNA]</scope>
    <source>
        <strain evidence="1 2">LaAM-08-1</strain>
    </source>
</reference>
<evidence type="ECO:0000313" key="1">
    <source>
        <dbReference type="EMBL" id="KIK04802.1"/>
    </source>
</evidence>